<reference evidence="2 3" key="1">
    <citation type="submission" date="2014-06" db="EMBL/GenBank/DDBJ databases">
        <title>Evolutionary Origins and Diversification of the Mycorrhizal Mutualists.</title>
        <authorList>
            <consortium name="DOE Joint Genome Institute"/>
            <consortium name="Mycorrhizal Genomics Consortium"/>
            <person name="Kohler A."/>
            <person name="Kuo A."/>
            <person name="Nagy L.G."/>
            <person name="Floudas D."/>
            <person name="Copeland A."/>
            <person name="Barry K.W."/>
            <person name="Cichocki N."/>
            <person name="Veneault-Fourrey C."/>
            <person name="LaButti K."/>
            <person name="Lindquist E.A."/>
            <person name="Lipzen A."/>
            <person name="Lundell T."/>
            <person name="Morin E."/>
            <person name="Murat C."/>
            <person name="Riley R."/>
            <person name="Ohm R."/>
            <person name="Sun H."/>
            <person name="Tunlid A."/>
            <person name="Henrissat B."/>
            <person name="Grigoriev I.V."/>
            <person name="Hibbett D.S."/>
            <person name="Martin F."/>
        </authorList>
    </citation>
    <scope>NUCLEOTIDE SEQUENCE [LARGE SCALE GENOMIC DNA]</scope>
    <source>
        <strain evidence="2 3">SS14</strain>
    </source>
</reference>
<dbReference type="AlphaFoldDB" id="A0A0C9U4T1"/>
<dbReference type="EMBL" id="KN837528">
    <property type="protein sequence ID" value="KIJ24132.1"/>
    <property type="molecule type" value="Genomic_DNA"/>
</dbReference>
<feature type="region of interest" description="Disordered" evidence="1">
    <location>
        <begin position="72"/>
        <end position="112"/>
    </location>
</feature>
<proteinExistence type="predicted"/>
<protein>
    <submittedName>
        <fullName evidence="2">Uncharacterized protein</fullName>
    </submittedName>
</protein>
<gene>
    <name evidence="2" type="ORF">M422DRAFT_275151</name>
</gene>
<dbReference type="OrthoDB" id="3265350at2759"/>
<accession>A0A0C9U4T1</accession>
<organism evidence="2 3">
    <name type="scientific">Sphaerobolus stellatus (strain SS14)</name>
    <dbReference type="NCBI Taxonomy" id="990650"/>
    <lineage>
        <taxon>Eukaryota</taxon>
        <taxon>Fungi</taxon>
        <taxon>Dikarya</taxon>
        <taxon>Basidiomycota</taxon>
        <taxon>Agaricomycotina</taxon>
        <taxon>Agaricomycetes</taxon>
        <taxon>Phallomycetidae</taxon>
        <taxon>Geastrales</taxon>
        <taxon>Sphaerobolaceae</taxon>
        <taxon>Sphaerobolus</taxon>
    </lineage>
</organism>
<evidence type="ECO:0000313" key="3">
    <source>
        <dbReference type="Proteomes" id="UP000054279"/>
    </source>
</evidence>
<keyword evidence="3" id="KW-1185">Reference proteome</keyword>
<evidence type="ECO:0000256" key="1">
    <source>
        <dbReference type="SAM" id="MobiDB-lite"/>
    </source>
</evidence>
<dbReference type="Proteomes" id="UP000054279">
    <property type="component" value="Unassembled WGS sequence"/>
</dbReference>
<dbReference type="HOGENOM" id="CLU_048633_0_0_1"/>
<sequence length="454" mass="48832">MNSGTNKTKTPEWYTWEISRLEKTNAMLAGLKSSAAPYVDIQSPNDVEVKEAKDKLGAAMREFSEARRNILQASSKKESSNKAIANGASKDPDLARKGANGTETEAEKKARQDLETRYSNAQTALQDAQRSYDKFNLARLTSENKNAENKLFSEIVKDNGIIGREITNNEALIKQYEKERDALLNGGQKPQDQALEGLAESMGIPKALPDPTLAPPPAQKPLEDFFTPITVELSSSSETTATQTSASTFSAGATASWGITSVSASVDHSEAHTSAMKELVSSNVKVSFECIRVDITRPWLRPELFYDEDLVPGPGIKISPGFTRLRELMESQAPNAQSELAMYSTFPLYPTAFLVGCNVVLEISGSTSSLQTYMNSSNTSASLSVGYGPFSANASGSHSSSNAGSNCQTTASGCRIEIKAPQIIGWISQMVPALPRISQPAQPNVVAPTTQTGA</sequence>
<name>A0A0C9U4T1_SPHS4</name>
<evidence type="ECO:0000313" key="2">
    <source>
        <dbReference type="EMBL" id="KIJ24132.1"/>
    </source>
</evidence>